<name>A0ABV7EHA5_9SPHN</name>
<sequence length="398" mass="41934">MQADETSLPLLVPPTQPIPANLTLEQALLEAEARSPAIAAAQANVAAARGRLRQAGFRDNPELSVEVENFLGRGELSGLQGTEVTVAVNQRLDLGGRRSARQSVGRAELAVSELRLLITRAELALNVRQQFATAVAARERLRIATENEQRSRELARIANVLVEVGREPPLRALRAQAAASQAAADLRAAQAGEAVSRRTLAALFGVEAPPESVAGSLTDILPTATSPVESLDVRLANAQLALAEASLQQQLTERRLDPAVGVGIRHVQETGDQALVAGFSMPLPIRNRNQGNIEAARAEILAAEAERASARVSANARVANATANLTAASARVEALEEGAIPEGREALRLAQLSYEAGKIELIELLDAQAALTGAETQLIEARLAQAEAAGELARATAQ</sequence>
<evidence type="ECO:0000256" key="1">
    <source>
        <dbReference type="ARBA" id="ARBA00007613"/>
    </source>
</evidence>
<gene>
    <name evidence="3" type="ORF">ACFODK_09960</name>
</gene>
<dbReference type="EMBL" id="JBHRSU010000031">
    <property type="protein sequence ID" value="MFC3101215.1"/>
    <property type="molecule type" value="Genomic_DNA"/>
</dbReference>
<organism evidence="3 4">
    <name type="scientific">Alteraurantiacibacter lauratis</name>
    <dbReference type="NCBI Taxonomy" id="2054627"/>
    <lineage>
        <taxon>Bacteria</taxon>
        <taxon>Pseudomonadati</taxon>
        <taxon>Pseudomonadota</taxon>
        <taxon>Alphaproteobacteria</taxon>
        <taxon>Sphingomonadales</taxon>
        <taxon>Erythrobacteraceae</taxon>
        <taxon>Alteraurantiacibacter</taxon>
    </lineage>
</organism>
<protein>
    <submittedName>
        <fullName evidence="3">TolC family protein</fullName>
    </submittedName>
</protein>
<dbReference type="PANTHER" id="PTHR30203">
    <property type="entry name" value="OUTER MEMBRANE CATION EFFLUX PROTEIN"/>
    <property type="match status" value="1"/>
</dbReference>
<dbReference type="InterPro" id="IPR010131">
    <property type="entry name" value="MdtP/NodT-like"/>
</dbReference>
<dbReference type="InterPro" id="IPR003423">
    <property type="entry name" value="OMP_efflux"/>
</dbReference>
<dbReference type="SUPFAM" id="SSF56954">
    <property type="entry name" value="Outer membrane efflux proteins (OEP)"/>
    <property type="match status" value="1"/>
</dbReference>
<comment type="similarity">
    <text evidence="1">Belongs to the outer membrane factor (OMF) (TC 1.B.17) family.</text>
</comment>
<reference evidence="4" key="1">
    <citation type="journal article" date="2019" name="Int. J. Syst. Evol. Microbiol.">
        <title>The Global Catalogue of Microorganisms (GCM) 10K type strain sequencing project: providing services to taxonomists for standard genome sequencing and annotation.</title>
        <authorList>
            <consortium name="The Broad Institute Genomics Platform"/>
            <consortium name="The Broad Institute Genome Sequencing Center for Infectious Disease"/>
            <person name="Wu L."/>
            <person name="Ma J."/>
        </authorList>
    </citation>
    <scope>NUCLEOTIDE SEQUENCE [LARGE SCALE GENOMIC DNA]</scope>
    <source>
        <strain evidence="4">KCTC 52606</strain>
    </source>
</reference>
<dbReference type="Pfam" id="PF02321">
    <property type="entry name" value="OEP"/>
    <property type="match status" value="2"/>
</dbReference>
<evidence type="ECO:0000313" key="3">
    <source>
        <dbReference type="EMBL" id="MFC3101215.1"/>
    </source>
</evidence>
<accession>A0ABV7EHA5</accession>
<feature type="coiled-coil region" evidence="2">
    <location>
        <begin position="286"/>
        <end position="338"/>
    </location>
</feature>
<comment type="caution">
    <text evidence="3">The sequence shown here is derived from an EMBL/GenBank/DDBJ whole genome shotgun (WGS) entry which is preliminary data.</text>
</comment>
<dbReference type="RefSeq" id="WP_336919425.1">
    <property type="nucleotide sequence ID" value="NZ_JBANRN010000010.1"/>
</dbReference>
<dbReference type="PANTHER" id="PTHR30203:SF24">
    <property type="entry name" value="BLR4935 PROTEIN"/>
    <property type="match status" value="1"/>
</dbReference>
<keyword evidence="2" id="KW-0175">Coiled coil</keyword>
<proteinExistence type="inferred from homology"/>
<dbReference type="Gene3D" id="1.20.1600.10">
    <property type="entry name" value="Outer membrane efflux proteins (OEP)"/>
    <property type="match status" value="1"/>
</dbReference>
<keyword evidence="4" id="KW-1185">Reference proteome</keyword>
<evidence type="ECO:0000256" key="2">
    <source>
        <dbReference type="SAM" id="Coils"/>
    </source>
</evidence>
<evidence type="ECO:0000313" key="4">
    <source>
        <dbReference type="Proteomes" id="UP001595378"/>
    </source>
</evidence>
<dbReference type="Proteomes" id="UP001595378">
    <property type="component" value="Unassembled WGS sequence"/>
</dbReference>